<comment type="caution">
    <text evidence="1">The sequence shown here is derived from an EMBL/GenBank/DDBJ whole genome shotgun (WGS) entry which is preliminary data.</text>
</comment>
<dbReference type="EMBL" id="JAUCML010000004">
    <property type="protein sequence ID" value="MDM7885063.1"/>
    <property type="molecule type" value="Genomic_DNA"/>
</dbReference>
<dbReference type="GO" id="GO:0016740">
    <property type="term" value="F:transferase activity"/>
    <property type="evidence" value="ECO:0007669"/>
    <property type="project" value="UniProtKB-KW"/>
</dbReference>
<gene>
    <name evidence="1" type="ORF">QUG92_08095</name>
</gene>
<proteinExistence type="predicted"/>
<keyword evidence="1" id="KW-0808">Transferase</keyword>
<dbReference type="RefSeq" id="WP_289458657.1">
    <property type="nucleotide sequence ID" value="NZ_JAUCML010000004.1"/>
</dbReference>
<dbReference type="EC" id="2.7.1.-" evidence="1"/>
<dbReference type="InterPro" id="IPR011009">
    <property type="entry name" value="Kinase-like_dom_sf"/>
</dbReference>
<protein>
    <submittedName>
        <fullName evidence="1">Aminoglycoside phosphotransferase family protein</fullName>
        <ecNumber evidence="1">2.7.1.-</ecNumber>
    </submittedName>
</protein>
<keyword evidence="2" id="KW-1185">Reference proteome</keyword>
<evidence type="ECO:0000313" key="2">
    <source>
        <dbReference type="Proteomes" id="UP001237823"/>
    </source>
</evidence>
<dbReference type="Proteomes" id="UP001237823">
    <property type="component" value="Unassembled WGS sequence"/>
</dbReference>
<sequence>MRAFGAVEPVGRLAGGRGRTYRAGHVVLRPHDGAAETDWRGDVLAALHHHDDFRTPRPVATADGGWRSGDWEAWEWVPGHADERRVEDVLRAGAAFHRAVAHLDRPGFLDRKDDAWSRADRAAWGEAALPPGRTLARLAAAFRPVSAPEQLVHGDLLGNVLFSGPGAAPVVIDWAPYWRAPGYAAAIAVTDAVCWHGLPVDGVDTLGVGTAEWRQLLVRALAFRIATLHLLGAWDDAAIRRHRPVVDALT</sequence>
<accession>A0ABT7T672</accession>
<reference evidence="1 2" key="1">
    <citation type="submission" date="2023-06" db="EMBL/GenBank/DDBJ databases">
        <authorList>
            <person name="Feng G."/>
            <person name="Li J."/>
            <person name="Zhu H."/>
        </authorList>
    </citation>
    <scope>NUCLEOTIDE SEQUENCE [LARGE SCALE GENOMIC DNA]</scope>
    <source>
        <strain evidence="1 2">RHCKG23</strain>
    </source>
</reference>
<name>A0ABT7T672_9MICO</name>
<evidence type="ECO:0000313" key="1">
    <source>
        <dbReference type="EMBL" id="MDM7885063.1"/>
    </source>
</evidence>
<organism evidence="1 2">
    <name type="scientific">Curtobacterium citri</name>
    <dbReference type="NCBI Taxonomy" id="3055139"/>
    <lineage>
        <taxon>Bacteria</taxon>
        <taxon>Bacillati</taxon>
        <taxon>Actinomycetota</taxon>
        <taxon>Actinomycetes</taxon>
        <taxon>Micrococcales</taxon>
        <taxon>Microbacteriaceae</taxon>
        <taxon>Curtobacterium</taxon>
    </lineage>
</organism>
<dbReference type="SUPFAM" id="SSF56112">
    <property type="entry name" value="Protein kinase-like (PK-like)"/>
    <property type="match status" value="1"/>
</dbReference>